<keyword evidence="3" id="KW-1185">Reference proteome</keyword>
<feature type="region of interest" description="Disordered" evidence="1">
    <location>
        <begin position="41"/>
        <end position="123"/>
    </location>
</feature>
<gene>
    <name evidence="2" type="ORF">RCOM_1931950</name>
</gene>
<dbReference type="InParanoid" id="B9TDF3"/>
<accession>B9TDF3</accession>
<sequence>MSPLVEPLILRKRIRSCTFRRRHLGHREDRLAAGAALRQGSQRLGQPREVEGRGFERTQPPFAPPVADLPRQPARQGRLALAHLAPQHADGRGIGEQQSIGRQLRERAARETDHQQARAESEAARALRADLATHRIEDEVHTVRRERAHCIDPAGIAVVDHRIRAQRAAESR</sequence>
<proteinExistence type="predicted"/>
<feature type="compositionally biased region" description="Basic and acidic residues" evidence="1">
    <location>
        <begin position="46"/>
        <end position="56"/>
    </location>
</feature>
<feature type="compositionally biased region" description="Basic and acidic residues" evidence="1">
    <location>
        <begin position="103"/>
        <end position="123"/>
    </location>
</feature>
<organism evidence="2 3">
    <name type="scientific">Ricinus communis</name>
    <name type="common">Castor bean</name>
    <dbReference type="NCBI Taxonomy" id="3988"/>
    <lineage>
        <taxon>Eukaryota</taxon>
        <taxon>Viridiplantae</taxon>
        <taxon>Streptophyta</taxon>
        <taxon>Embryophyta</taxon>
        <taxon>Tracheophyta</taxon>
        <taxon>Spermatophyta</taxon>
        <taxon>Magnoliopsida</taxon>
        <taxon>eudicotyledons</taxon>
        <taxon>Gunneridae</taxon>
        <taxon>Pentapetalae</taxon>
        <taxon>rosids</taxon>
        <taxon>fabids</taxon>
        <taxon>Malpighiales</taxon>
        <taxon>Euphorbiaceae</taxon>
        <taxon>Acalyphoideae</taxon>
        <taxon>Acalypheae</taxon>
        <taxon>Ricinus</taxon>
    </lineage>
</organism>
<reference evidence="3" key="1">
    <citation type="journal article" date="2010" name="Nat. Biotechnol.">
        <title>Draft genome sequence of the oilseed species Ricinus communis.</title>
        <authorList>
            <person name="Chan A.P."/>
            <person name="Crabtree J."/>
            <person name="Zhao Q."/>
            <person name="Lorenzi H."/>
            <person name="Orvis J."/>
            <person name="Puiu D."/>
            <person name="Melake-Berhan A."/>
            <person name="Jones K.M."/>
            <person name="Redman J."/>
            <person name="Chen G."/>
            <person name="Cahoon E.B."/>
            <person name="Gedil M."/>
            <person name="Stanke M."/>
            <person name="Haas B.J."/>
            <person name="Wortman J.R."/>
            <person name="Fraser-Liggett C.M."/>
            <person name="Ravel J."/>
            <person name="Rabinowicz P.D."/>
        </authorList>
    </citation>
    <scope>NUCLEOTIDE SEQUENCE [LARGE SCALE GENOMIC DNA]</scope>
    <source>
        <strain evidence="3">cv. Hale</strain>
    </source>
</reference>
<dbReference type="Proteomes" id="UP000008311">
    <property type="component" value="Unassembled WGS sequence"/>
</dbReference>
<evidence type="ECO:0000256" key="1">
    <source>
        <dbReference type="SAM" id="MobiDB-lite"/>
    </source>
</evidence>
<dbReference type="AlphaFoldDB" id="B9TDF3"/>
<protein>
    <submittedName>
        <fullName evidence="2">Uncharacterized protein</fullName>
    </submittedName>
</protein>
<evidence type="ECO:0000313" key="3">
    <source>
        <dbReference type="Proteomes" id="UP000008311"/>
    </source>
</evidence>
<name>B9TDF3_RICCO</name>
<dbReference type="EMBL" id="EQ978165">
    <property type="protein sequence ID" value="EEF26110.1"/>
    <property type="molecule type" value="Genomic_DNA"/>
</dbReference>
<evidence type="ECO:0000313" key="2">
    <source>
        <dbReference type="EMBL" id="EEF26110.1"/>
    </source>
</evidence>